<dbReference type="SMART" id="SM00636">
    <property type="entry name" value="Glyco_18"/>
    <property type="match status" value="1"/>
</dbReference>
<comment type="similarity">
    <text evidence="1">Belongs to the glycosyl hydrolase 18 family. Chitinase class V subfamily.</text>
</comment>
<dbReference type="GO" id="GO:0004568">
    <property type="term" value="F:chitinase activity"/>
    <property type="evidence" value="ECO:0007669"/>
    <property type="project" value="TreeGrafter"/>
</dbReference>
<dbReference type="InterPro" id="IPR017853">
    <property type="entry name" value="GH"/>
</dbReference>
<dbReference type="EMBL" id="JADFTS010000003">
    <property type="protein sequence ID" value="KAF9617596.1"/>
    <property type="molecule type" value="Genomic_DNA"/>
</dbReference>
<dbReference type="GO" id="GO:0005975">
    <property type="term" value="P:carbohydrate metabolic process"/>
    <property type="evidence" value="ECO:0007669"/>
    <property type="project" value="InterPro"/>
</dbReference>
<dbReference type="PROSITE" id="PS51910">
    <property type="entry name" value="GH18_2"/>
    <property type="match status" value="1"/>
</dbReference>
<accession>A0A835IGX3</accession>
<dbReference type="AlphaFoldDB" id="A0A835IGX3"/>
<dbReference type="Gene3D" id="3.20.20.80">
    <property type="entry name" value="Glycosidases"/>
    <property type="match status" value="1"/>
</dbReference>
<evidence type="ECO:0000256" key="2">
    <source>
        <dbReference type="ARBA" id="ARBA00022729"/>
    </source>
</evidence>
<dbReference type="InterPro" id="IPR011583">
    <property type="entry name" value="Chitinase_II/V-like_cat"/>
</dbReference>
<dbReference type="GO" id="GO:0006032">
    <property type="term" value="P:chitin catabolic process"/>
    <property type="evidence" value="ECO:0007669"/>
    <property type="project" value="TreeGrafter"/>
</dbReference>
<dbReference type="SUPFAM" id="SSF51445">
    <property type="entry name" value="(Trans)glycosidases"/>
    <property type="match status" value="1"/>
</dbReference>
<dbReference type="SUPFAM" id="SSF54556">
    <property type="entry name" value="Chitinase insertion domain"/>
    <property type="match status" value="1"/>
</dbReference>
<dbReference type="PANTHER" id="PTHR11177:SF368">
    <property type="entry name" value="GH18 DOMAIN-CONTAINING PROTEIN"/>
    <property type="match status" value="1"/>
</dbReference>
<dbReference type="OrthoDB" id="76388at2759"/>
<dbReference type="GO" id="GO:0008061">
    <property type="term" value="F:chitin binding"/>
    <property type="evidence" value="ECO:0007669"/>
    <property type="project" value="InterPro"/>
</dbReference>
<evidence type="ECO:0000256" key="6">
    <source>
        <dbReference type="RuleBase" id="RU000489"/>
    </source>
</evidence>
<evidence type="ECO:0000256" key="3">
    <source>
        <dbReference type="ARBA" id="ARBA00022801"/>
    </source>
</evidence>
<organism evidence="8 9">
    <name type="scientific">Coptis chinensis</name>
    <dbReference type="NCBI Taxonomy" id="261450"/>
    <lineage>
        <taxon>Eukaryota</taxon>
        <taxon>Viridiplantae</taxon>
        <taxon>Streptophyta</taxon>
        <taxon>Embryophyta</taxon>
        <taxon>Tracheophyta</taxon>
        <taxon>Spermatophyta</taxon>
        <taxon>Magnoliopsida</taxon>
        <taxon>Ranunculales</taxon>
        <taxon>Ranunculaceae</taxon>
        <taxon>Coptidoideae</taxon>
        <taxon>Coptis</taxon>
    </lineage>
</organism>
<reference evidence="8 9" key="1">
    <citation type="submission" date="2020-10" db="EMBL/GenBank/DDBJ databases">
        <title>The Coptis chinensis genome and diversification of protoberbering-type alkaloids.</title>
        <authorList>
            <person name="Wang B."/>
            <person name="Shu S."/>
            <person name="Song C."/>
            <person name="Liu Y."/>
        </authorList>
    </citation>
    <scope>NUCLEOTIDE SEQUENCE [LARGE SCALE GENOMIC DNA]</scope>
    <source>
        <strain evidence="8">HL-2020</strain>
        <tissue evidence="8">Leaf</tissue>
    </source>
</reference>
<dbReference type="PANTHER" id="PTHR11177">
    <property type="entry name" value="CHITINASE"/>
    <property type="match status" value="1"/>
</dbReference>
<evidence type="ECO:0000256" key="1">
    <source>
        <dbReference type="ARBA" id="ARBA00008682"/>
    </source>
</evidence>
<evidence type="ECO:0000313" key="9">
    <source>
        <dbReference type="Proteomes" id="UP000631114"/>
    </source>
</evidence>
<dbReference type="InterPro" id="IPR029070">
    <property type="entry name" value="Chitinase_insertion_sf"/>
</dbReference>
<evidence type="ECO:0000313" key="8">
    <source>
        <dbReference type="EMBL" id="KAF9617596.1"/>
    </source>
</evidence>
<protein>
    <recommendedName>
        <fullName evidence="7">GH18 domain-containing protein</fullName>
    </recommendedName>
</protein>
<keyword evidence="9" id="KW-1185">Reference proteome</keyword>
<keyword evidence="4" id="KW-0325">Glycoprotein</keyword>
<name>A0A835IGX3_9MAGN</name>
<evidence type="ECO:0000256" key="4">
    <source>
        <dbReference type="ARBA" id="ARBA00023180"/>
    </source>
</evidence>
<dbReference type="GO" id="GO:0005576">
    <property type="term" value="C:extracellular region"/>
    <property type="evidence" value="ECO:0007669"/>
    <property type="project" value="TreeGrafter"/>
</dbReference>
<dbReference type="PROSITE" id="PS01095">
    <property type="entry name" value="GH18_1"/>
    <property type="match status" value="1"/>
</dbReference>
<gene>
    <name evidence="8" type="ORF">IFM89_037659</name>
</gene>
<evidence type="ECO:0000259" key="7">
    <source>
        <dbReference type="PROSITE" id="PS51910"/>
    </source>
</evidence>
<dbReference type="InterPro" id="IPR050314">
    <property type="entry name" value="Glycosyl_Hydrlase_18"/>
</dbReference>
<keyword evidence="3 6" id="KW-0378">Hydrolase</keyword>
<dbReference type="Proteomes" id="UP000631114">
    <property type="component" value="Unassembled WGS sequence"/>
</dbReference>
<comment type="caution">
    <text evidence="8">The sequence shown here is derived from an EMBL/GenBank/DDBJ whole genome shotgun (WGS) entry which is preliminary data.</text>
</comment>
<evidence type="ECO:0000256" key="5">
    <source>
        <dbReference type="ARBA" id="ARBA00023295"/>
    </source>
</evidence>
<keyword evidence="2" id="KW-0732">Signal</keyword>
<feature type="domain" description="GH18" evidence="7">
    <location>
        <begin position="1"/>
        <end position="294"/>
    </location>
</feature>
<dbReference type="InterPro" id="IPR001579">
    <property type="entry name" value="Glyco_hydro_18_chit_AS"/>
</dbReference>
<keyword evidence="5 6" id="KW-0326">Glycosidase</keyword>
<dbReference type="Pfam" id="PF00704">
    <property type="entry name" value="Glyco_hydro_18"/>
    <property type="match status" value="1"/>
</dbReference>
<dbReference type="Gene3D" id="3.10.50.10">
    <property type="match status" value="1"/>
</dbReference>
<dbReference type="InterPro" id="IPR001223">
    <property type="entry name" value="Glyco_hydro18_cat"/>
</dbReference>
<proteinExistence type="inferred from homology"/>
<dbReference type="FunFam" id="3.10.50.10:FF:000003">
    <property type="entry name" value="Class V chitinase CHIT5b"/>
    <property type="match status" value="1"/>
</dbReference>
<sequence>MGNFTATLHTKQIKAMLSIGGANASPYTFSKMASTKSNRAAFIKSTIEVARKYGFDGLDLNWEYPMTPEDMSNFSSLIGQWRTAIDMEASTTKLPRLLLSAAVYFAPKFFFSDIQPEYPADAIRKYMDFVSPMCFDYHGGWNATITGEPALLYDSTSNISTSYGIESWINAGVPPKKLVVGLPLYGRTWQLKDPNVNGIGAPAVGIGPGSGIMPYTDVVDFNVNNNATVVYDKKTVSTYSYAGTTWIGYDDQLSITGKVEYAYYNGLGGYFFWVIGQDKNWTLSKQASVAWDNSGV</sequence>